<evidence type="ECO:0000313" key="2">
    <source>
        <dbReference type="Proteomes" id="UP001597048"/>
    </source>
</evidence>
<dbReference type="Pfam" id="PF00132">
    <property type="entry name" value="Hexapep"/>
    <property type="match status" value="1"/>
</dbReference>
<dbReference type="Gene3D" id="2.160.10.10">
    <property type="entry name" value="Hexapeptide repeat proteins"/>
    <property type="match status" value="1"/>
</dbReference>
<proteinExistence type="predicted"/>
<dbReference type="PANTHER" id="PTHR23416:SF78">
    <property type="entry name" value="LIPOPOLYSACCHARIDE BIOSYNTHESIS O-ACETYL TRANSFERASE WBBJ-RELATED"/>
    <property type="match status" value="1"/>
</dbReference>
<dbReference type="CDD" id="cd04647">
    <property type="entry name" value="LbH_MAT_like"/>
    <property type="match status" value="1"/>
</dbReference>
<accession>A0ABW3KG19</accession>
<dbReference type="InterPro" id="IPR051159">
    <property type="entry name" value="Hexapeptide_acetyltransf"/>
</dbReference>
<dbReference type="GO" id="GO:0016746">
    <property type="term" value="F:acyltransferase activity"/>
    <property type="evidence" value="ECO:0007669"/>
    <property type="project" value="UniProtKB-KW"/>
</dbReference>
<dbReference type="PANTHER" id="PTHR23416">
    <property type="entry name" value="SIALIC ACID SYNTHASE-RELATED"/>
    <property type="match status" value="1"/>
</dbReference>
<name>A0ABW3KG19_9GAMM</name>
<protein>
    <submittedName>
        <fullName evidence="1">Acyltransferase</fullName>
    </submittedName>
</protein>
<comment type="caution">
    <text evidence="1">The sequence shown here is derived from an EMBL/GenBank/DDBJ whole genome shotgun (WGS) entry which is preliminary data.</text>
</comment>
<dbReference type="Proteomes" id="UP001597048">
    <property type="component" value="Unassembled WGS sequence"/>
</dbReference>
<keyword evidence="2" id="KW-1185">Reference proteome</keyword>
<evidence type="ECO:0000313" key="1">
    <source>
        <dbReference type="EMBL" id="MFD1007270.1"/>
    </source>
</evidence>
<gene>
    <name evidence="1" type="ORF">ACFQ1C_03745</name>
</gene>
<dbReference type="InterPro" id="IPR001451">
    <property type="entry name" value="Hexapep"/>
</dbReference>
<keyword evidence="1" id="KW-0012">Acyltransferase</keyword>
<reference evidence="2" key="1">
    <citation type="journal article" date="2019" name="Int. J. Syst. Evol. Microbiol.">
        <title>The Global Catalogue of Microorganisms (GCM) 10K type strain sequencing project: providing services to taxonomists for standard genome sequencing and annotation.</title>
        <authorList>
            <consortium name="The Broad Institute Genomics Platform"/>
            <consortium name="The Broad Institute Genome Sequencing Center for Infectious Disease"/>
            <person name="Wu L."/>
            <person name="Ma J."/>
        </authorList>
    </citation>
    <scope>NUCLEOTIDE SEQUENCE [LARGE SCALE GENOMIC DNA]</scope>
    <source>
        <strain evidence="2">CCUG 60525</strain>
    </source>
</reference>
<organism evidence="1 2">
    <name type="scientific">Oceanisphaera ostreae</name>
    <dbReference type="NCBI Taxonomy" id="914151"/>
    <lineage>
        <taxon>Bacteria</taxon>
        <taxon>Pseudomonadati</taxon>
        <taxon>Pseudomonadota</taxon>
        <taxon>Gammaproteobacteria</taxon>
        <taxon>Aeromonadales</taxon>
        <taxon>Aeromonadaceae</taxon>
        <taxon>Oceanisphaera</taxon>
    </lineage>
</organism>
<dbReference type="InterPro" id="IPR011004">
    <property type="entry name" value="Trimer_LpxA-like_sf"/>
</dbReference>
<sequence length="216" mass="24773">MLKKLIKFIFPIRFIRLVVMGANNFIYFNGLYKARPKVYALDRNGKSLYLSNIIDVSHWDKLDIGNNVFIWHFTTLDTFNGIRIGNDCQIGTRVGIFTHSSHHSIRYYNKKYHEVYFDDHKGRVKGSVEIGDNTFVGANAIIMPNTKIGKGSIVSGFSYVQGEFEDFSIISGNPAKRIGDVRKVDYRFLKANPDLIDSYLDYFGLDSLEELKSYTV</sequence>
<dbReference type="SUPFAM" id="SSF51161">
    <property type="entry name" value="Trimeric LpxA-like enzymes"/>
    <property type="match status" value="1"/>
</dbReference>
<dbReference type="EMBL" id="JBHTJS010000010">
    <property type="protein sequence ID" value="MFD1007270.1"/>
    <property type="molecule type" value="Genomic_DNA"/>
</dbReference>
<keyword evidence="1" id="KW-0808">Transferase</keyword>
<dbReference type="RefSeq" id="WP_379557196.1">
    <property type="nucleotide sequence ID" value="NZ_JBHTJS010000010.1"/>
</dbReference>